<name>A0A9D1MBR6_9FIRM</name>
<dbReference type="Gene3D" id="1.10.150.240">
    <property type="entry name" value="Putative phosphatase, domain 2"/>
    <property type="match status" value="1"/>
</dbReference>
<proteinExistence type="predicted"/>
<dbReference type="SUPFAM" id="SSF56784">
    <property type="entry name" value="HAD-like"/>
    <property type="match status" value="1"/>
</dbReference>
<dbReference type="InterPro" id="IPR041492">
    <property type="entry name" value="HAD_2"/>
</dbReference>
<dbReference type="SFLD" id="SFLDS00003">
    <property type="entry name" value="Haloacid_Dehalogenase"/>
    <property type="match status" value="1"/>
</dbReference>
<sequence>MDKLSKVIFDMDGLIFDTEDLFMREQAKVVKEYGYELTREMYVKTLGLTGTALSEMLKSLFGEDYPEKEVTSRVRKRLSEIAESEGLPVKPGIRELLEFLREKEIECVIASSTHTKYIIGYLAAVGLEGYFSAITGGECAKRSKPAPDIFLKALGDTPKAEALVLEDSENGIKAAYAAEIAVICIPDMVMPSKDVISLAECTAGSAADVKEIIRGKYANT</sequence>
<dbReference type="PANTHER" id="PTHR18901">
    <property type="entry name" value="2-DEOXYGLUCOSE-6-PHOSPHATE PHOSPHATASE 2"/>
    <property type="match status" value="1"/>
</dbReference>
<dbReference type="InterPro" id="IPR036412">
    <property type="entry name" value="HAD-like_sf"/>
</dbReference>
<evidence type="ECO:0000313" key="1">
    <source>
        <dbReference type="EMBL" id="HIU57117.1"/>
    </source>
</evidence>
<dbReference type="Pfam" id="PF13419">
    <property type="entry name" value="HAD_2"/>
    <property type="match status" value="1"/>
</dbReference>
<dbReference type="AlphaFoldDB" id="A0A9D1MBR6"/>
<dbReference type="Gene3D" id="3.40.50.1000">
    <property type="entry name" value="HAD superfamily/HAD-like"/>
    <property type="match status" value="1"/>
</dbReference>
<dbReference type="NCBIfam" id="TIGR01509">
    <property type="entry name" value="HAD-SF-IA-v3"/>
    <property type="match status" value="1"/>
</dbReference>
<dbReference type="InterPro" id="IPR023214">
    <property type="entry name" value="HAD_sf"/>
</dbReference>
<dbReference type="InterPro" id="IPR006439">
    <property type="entry name" value="HAD-SF_hydro_IA"/>
</dbReference>
<reference evidence="1" key="2">
    <citation type="journal article" date="2021" name="PeerJ">
        <title>Extensive microbial diversity within the chicken gut microbiome revealed by metagenomics and culture.</title>
        <authorList>
            <person name="Gilroy R."/>
            <person name="Ravi A."/>
            <person name="Getino M."/>
            <person name="Pursley I."/>
            <person name="Horton D.L."/>
            <person name="Alikhan N.F."/>
            <person name="Baker D."/>
            <person name="Gharbi K."/>
            <person name="Hall N."/>
            <person name="Watson M."/>
            <person name="Adriaenssens E.M."/>
            <person name="Foster-Nyarko E."/>
            <person name="Jarju S."/>
            <person name="Secka A."/>
            <person name="Antonio M."/>
            <person name="Oren A."/>
            <person name="Chaudhuri R.R."/>
            <person name="La Ragione R."/>
            <person name="Hildebrand F."/>
            <person name="Pallen M.J."/>
        </authorList>
    </citation>
    <scope>NUCLEOTIDE SEQUENCE</scope>
    <source>
        <strain evidence="1">USAMLcec3-3695</strain>
    </source>
</reference>
<reference evidence="1" key="1">
    <citation type="submission" date="2020-10" db="EMBL/GenBank/DDBJ databases">
        <authorList>
            <person name="Gilroy R."/>
        </authorList>
    </citation>
    <scope>NUCLEOTIDE SEQUENCE</scope>
    <source>
        <strain evidence="1">USAMLcec3-3695</strain>
    </source>
</reference>
<comment type="caution">
    <text evidence="1">The sequence shown here is derived from an EMBL/GenBank/DDBJ whole genome shotgun (WGS) entry which is preliminary data.</text>
</comment>
<evidence type="ECO:0000313" key="2">
    <source>
        <dbReference type="Proteomes" id="UP000824109"/>
    </source>
</evidence>
<gene>
    <name evidence="1" type="ORF">IAA61_04810</name>
</gene>
<dbReference type="PANTHER" id="PTHR18901:SF38">
    <property type="entry name" value="PSEUDOURIDINE-5'-PHOSPHATASE"/>
    <property type="match status" value="1"/>
</dbReference>
<organism evidence="1 2">
    <name type="scientific">Candidatus Ornithomonoglobus merdipullorum</name>
    <dbReference type="NCBI Taxonomy" id="2840895"/>
    <lineage>
        <taxon>Bacteria</taxon>
        <taxon>Bacillati</taxon>
        <taxon>Bacillota</taxon>
        <taxon>Clostridia</taxon>
        <taxon>Candidatus Ornithomonoglobus</taxon>
    </lineage>
</organism>
<dbReference type="EMBL" id="DVNB01000050">
    <property type="protein sequence ID" value="HIU57117.1"/>
    <property type="molecule type" value="Genomic_DNA"/>
</dbReference>
<accession>A0A9D1MBR6</accession>
<dbReference type="SFLD" id="SFLDG01129">
    <property type="entry name" value="C1.5:_HAD__Beta-PGM__Phosphata"/>
    <property type="match status" value="1"/>
</dbReference>
<dbReference type="Proteomes" id="UP000824109">
    <property type="component" value="Unassembled WGS sequence"/>
</dbReference>
<dbReference type="InterPro" id="IPR023198">
    <property type="entry name" value="PGP-like_dom2"/>
</dbReference>
<protein>
    <submittedName>
        <fullName evidence="1">HAD family phosphatase</fullName>
    </submittedName>
</protein>